<dbReference type="Proteomes" id="UP001595796">
    <property type="component" value="Unassembled WGS sequence"/>
</dbReference>
<reference evidence="2" key="1">
    <citation type="journal article" date="2019" name="Int. J. Syst. Evol. Microbiol.">
        <title>The Global Catalogue of Microorganisms (GCM) 10K type strain sequencing project: providing services to taxonomists for standard genome sequencing and annotation.</title>
        <authorList>
            <consortium name="The Broad Institute Genomics Platform"/>
            <consortium name="The Broad Institute Genome Sequencing Center for Infectious Disease"/>
            <person name="Wu L."/>
            <person name="Ma J."/>
        </authorList>
    </citation>
    <scope>NUCLEOTIDE SEQUENCE [LARGE SCALE GENOMIC DNA]</scope>
    <source>
        <strain evidence="2">CGMCC 1.16444</strain>
    </source>
</reference>
<sequence>MFKNGEQALEQLRAIDVALSERAARFAGVFPLTVVQAETAENDGTVTADTQLDERIARFVFRRPIHT</sequence>
<gene>
    <name evidence="1" type="ORF">ACFPFW_10410</name>
</gene>
<evidence type="ECO:0000313" key="1">
    <source>
        <dbReference type="EMBL" id="MFC5068423.1"/>
    </source>
</evidence>
<accession>A0ABV9Z0N3</accession>
<dbReference type="RefSeq" id="WP_114955676.1">
    <property type="nucleotide sequence ID" value="NZ_JBHSJF010000006.1"/>
</dbReference>
<dbReference type="EMBL" id="JBHSJF010000006">
    <property type="protein sequence ID" value="MFC5068423.1"/>
    <property type="molecule type" value="Genomic_DNA"/>
</dbReference>
<organism evidence="1 2">
    <name type="scientific">Flaviflagellibacter deserti</name>
    <dbReference type="NCBI Taxonomy" id="2267266"/>
    <lineage>
        <taxon>Bacteria</taxon>
        <taxon>Pseudomonadati</taxon>
        <taxon>Pseudomonadota</taxon>
        <taxon>Alphaproteobacteria</taxon>
        <taxon>Hyphomicrobiales</taxon>
        <taxon>Flaviflagellibacter</taxon>
    </lineage>
</organism>
<comment type="caution">
    <text evidence="1">The sequence shown here is derived from an EMBL/GenBank/DDBJ whole genome shotgun (WGS) entry which is preliminary data.</text>
</comment>
<name>A0ABV9Z0N3_9HYPH</name>
<proteinExistence type="predicted"/>
<evidence type="ECO:0000313" key="2">
    <source>
        <dbReference type="Proteomes" id="UP001595796"/>
    </source>
</evidence>
<protein>
    <submittedName>
        <fullName evidence="1">Uncharacterized protein</fullName>
    </submittedName>
</protein>
<keyword evidence="2" id="KW-1185">Reference proteome</keyword>